<dbReference type="Proteomes" id="UP001422074">
    <property type="component" value="Unassembled WGS sequence"/>
</dbReference>
<dbReference type="PROSITE" id="PS50075">
    <property type="entry name" value="CARRIER"/>
    <property type="match status" value="1"/>
</dbReference>
<proteinExistence type="predicted"/>
<evidence type="ECO:0000313" key="3">
    <source>
        <dbReference type="Proteomes" id="UP001422074"/>
    </source>
</evidence>
<feature type="domain" description="Carrier" evidence="1">
    <location>
        <begin position="8"/>
        <end position="84"/>
    </location>
</feature>
<name>A0ABU9WZK8_9MICC</name>
<dbReference type="InterPro" id="IPR036736">
    <property type="entry name" value="ACP-like_sf"/>
</dbReference>
<dbReference type="Gene3D" id="1.10.1200.10">
    <property type="entry name" value="ACP-like"/>
    <property type="match status" value="1"/>
</dbReference>
<dbReference type="InterPro" id="IPR009081">
    <property type="entry name" value="PP-bd_ACP"/>
</dbReference>
<gene>
    <name evidence="2" type="ORF">ABCQ75_08715</name>
</gene>
<dbReference type="RefSeq" id="WP_345884780.1">
    <property type="nucleotide sequence ID" value="NZ_JBDFRB010000006.1"/>
</dbReference>
<dbReference type="Pfam" id="PF00550">
    <property type="entry name" value="PP-binding"/>
    <property type="match status" value="1"/>
</dbReference>
<sequence length="85" mass="9299">MAPGLTPMEVRAAVTAALREIAPDVEADALDDADRLRQDLDLDSLDFLRLIERIAETTGVDVPERDYPQAATYGGLVAYIAARQR</sequence>
<dbReference type="EMBL" id="JBDFRB010000006">
    <property type="protein sequence ID" value="MEN2744624.1"/>
    <property type="molecule type" value="Genomic_DNA"/>
</dbReference>
<protein>
    <submittedName>
        <fullName evidence="2">Phosphopantetheine-binding protein</fullName>
    </submittedName>
</protein>
<evidence type="ECO:0000259" key="1">
    <source>
        <dbReference type="PROSITE" id="PS50075"/>
    </source>
</evidence>
<dbReference type="SUPFAM" id="SSF47336">
    <property type="entry name" value="ACP-like"/>
    <property type="match status" value="1"/>
</dbReference>
<organism evidence="2 3">
    <name type="scientific">Sinomonas halotolerans</name>
    <dbReference type="NCBI Taxonomy" id="1644133"/>
    <lineage>
        <taxon>Bacteria</taxon>
        <taxon>Bacillati</taxon>
        <taxon>Actinomycetota</taxon>
        <taxon>Actinomycetes</taxon>
        <taxon>Micrococcales</taxon>
        <taxon>Micrococcaceae</taxon>
        <taxon>Sinomonas</taxon>
    </lineage>
</organism>
<comment type="caution">
    <text evidence="2">The sequence shown here is derived from an EMBL/GenBank/DDBJ whole genome shotgun (WGS) entry which is preliminary data.</text>
</comment>
<reference evidence="2 3" key="1">
    <citation type="submission" date="2024-05" db="EMBL/GenBank/DDBJ databases">
        <title>Sinomonas sp. nov., isolated from a waste landfill.</title>
        <authorList>
            <person name="Zhao Y."/>
        </authorList>
    </citation>
    <scope>NUCLEOTIDE SEQUENCE [LARGE SCALE GENOMIC DNA]</scope>
    <source>
        <strain evidence="2 3">CCTCC AB2014300</strain>
    </source>
</reference>
<keyword evidence="3" id="KW-1185">Reference proteome</keyword>
<evidence type="ECO:0000313" key="2">
    <source>
        <dbReference type="EMBL" id="MEN2744624.1"/>
    </source>
</evidence>
<accession>A0ABU9WZK8</accession>